<evidence type="ECO:0000313" key="3">
    <source>
        <dbReference type="Proteomes" id="UP000289738"/>
    </source>
</evidence>
<name>A0A444YRW6_ARAHY</name>
<evidence type="ECO:0000313" key="2">
    <source>
        <dbReference type="EMBL" id="RYR04660.1"/>
    </source>
</evidence>
<evidence type="ECO:0000256" key="1">
    <source>
        <dbReference type="SAM" id="MobiDB-lite"/>
    </source>
</evidence>
<proteinExistence type="predicted"/>
<feature type="region of interest" description="Disordered" evidence="1">
    <location>
        <begin position="1"/>
        <end position="22"/>
    </location>
</feature>
<feature type="compositionally biased region" description="Polar residues" evidence="1">
    <location>
        <begin position="1"/>
        <end position="11"/>
    </location>
</feature>
<reference evidence="2 3" key="1">
    <citation type="submission" date="2019-01" db="EMBL/GenBank/DDBJ databases">
        <title>Sequencing of cultivated peanut Arachis hypogaea provides insights into genome evolution and oil improvement.</title>
        <authorList>
            <person name="Chen X."/>
        </authorList>
    </citation>
    <scope>NUCLEOTIDE SEQUENCE [LARGE SCALE GENOMIC DNA]</scope>
    <source>
        <strain evidence="3">cv. Fuhuasheng</strain>
        <tissue evidence="2">Leaves</tissue>
    </source>
</reference>
<dbReference type="EMBL" id="SDMP01000016">
    <property type="protein sequence ID" value="RYR04660.1"/>
    <property type="molecule type" value="Genomic_DNA"/>
</dbReference>
<protein>
    <submittedName>
        <fullName evidence="2">Uncharacterized protein</fullName>
    </submittedName>
</protein>
<comment type="caution">
    <text evidence="2">The sequence shown here is derived from an EMBL/GenBank/DDBJ whole genome shotgun (WGS) entry which is preliminary data.</text>
</comment>
<gene>
    <name evidence="2" type="ORF">Ahy_B06g084436</name>
</gene>
<accession>A0A444YRW6</accession>
<organism evidence="2 3">
    <name type="scientific">Arachis hypogaea</name>
    <name type="common">Peanut</name>
    <dbReference type="NCBI Taxonomy" id="3818"/>
    <lineage>
        <taxon>Eukaryota</taxon>
        <taxon>Viridiplantae</taxon>
        <taxon>Streptophyta</taxon>
        <taxon>Embryophyta</taxon>
        <taxon>Tracheophyta</taxon>
        <taxon>Spermatophyta</taxon>
        <taxon>Magnoliopsida</taxon>
        <taxon>eudicotyledons</taxon>
        <taxon>Gunneridae</taxon>
        <taxon>Pentapetalae</taxon>
        <taxon>rosids</taxon>
        <taxon>fabids</taxon>
        <taxon>Fabales</taxon>
        <taxon>Fabaceae</taxon>
        <taxon>Papilionoideae</taxon>
        <taxon>50 kb inversion clade</taxon>
        <taxon>dalbergioids sensu lato</taxon>
        <taxon>Dalbergieae</taxon>
        <taxon>Pterocarpus clade</taxon>
        <taxon>Arachis</taxon>
    </lineage>
</organism>
<dbReference type="Proteomes" id="UP000289738">
    <property type="component" value="Chromosome B06"/>
</dbReference>
<keyword evidence="3" id="KW-1185">Reference proteome</keyword>
<dbReference type="AlphaFoldDB" id="A0A444YRW6"/>
<sequence length="199" mass="23233">MDATTPESSHGSEAAADALPPPSIVQFLPNPNACTQEMTNVIKLMYDQPCPSYTKIPAETRQRWFEKWALHFIWDAGHDLAIRKIFDYRMGRRLQQMLDDVHHDRDKRKHWLRAEVKKDLFAHWENNAGFKHQRLTNRANRALERSLKYTGGSATFLKTKAWLICSSFNISKSLDHEATLAETFKYTHTLKENKMRFVD</sequence>